<gene>
    <name evidence="1" type="ORF">BO86DRAFT_232536</name>
</gene>
<dbReference type="GeneID" id="37170709"/>
<dbReference type="Proteomes" id="UP000249497">
    <property type="component" value="Unassembled WGS sequence"/>
</dbReference>
<dbReference type="AlphaFoldDB" id="A0A8T8WNC0"/>
<evidence type="ECO:0000313" key="2">
    <source>
        <dbReference type="Proteomes" id="UP000249497"/>
    </source>
</evidence>
<dbReference type="RefSeq" id="XP_025523006.1">
    <property type="nucleotide sequence ID" value="XM_025667017.1"/>
</dbReference>
<proteinExistence type="predicted"/>
<protein>
    <submittedName>
        <fullName evidence="1">Uncharacterized protein</fullName>
    </submittedName>
</protein>
<evidence type="ECO:0000313" key="1">
    <source>
        <dbReference type="EMBL" id="RAH77112.1"/>
    </source>
</evidence>
<name>A0A8T8WNC0_ASPJA</name>
<sequence>MVSPIDNPDRRITVAASSFGFSHSSRSPQTYIHEAEKEGQFRSHCHHLSLTVCQSSQSVQKEGQLTLLGCGRKGSIVPPYPSPSDWNPPPIKLSTIHYPPPRLLPSFILNFHPPCSTVSMPNGVRSWYVYTSWLLLLPGRLLRPDRVLGKLVKKLVIDTTTILARYQPPPSSSTHPSGAWGIFFPGRYAAFPSS</sequence>
<keyword evidence="2" id="KW-1185">Reference proteome</keyword>
<organism evidence="1 2">
    <name type="scientific">Aspergillus japonicus CBS 114.51</name>
    <dbReference type="NCBI Taxonomy" id="1448312"/>
    <lineage>
        <taxon>Eukaryota</taxon>
        <taxon>Fungi</taxon>
        <taxon>Dikarya</taxon>
        <taxon>Ascomycota</taxon>
        <taxon>Pezizomycotina</taxon>
        <taxon>Eurotiomycetes</taxon>
        <taxon>Eurotiomycetidae</taxon>
        <taxon>Eurotiales</taxon>
        <taxon>Aspergillaceae</taxon>
        <taxon>Aspergillus</taxon>
        <taxon>Aspergillus subgen. Circumdati</taxon>
    </lineage>
</organism>
<accession>A0A8T8WNC0</accession>
<dbReference type="EMBL" id="KZ824849">
    <property type="protein sequence ID" value="RAH77112.1"/>
    <property type="molecule type" value="Genomic_DNA"/>
</dbReference>
<reference evidence="1 2" key="1">
    <citation type="submission" date="2018-02" db="EMBL/GenBank/DDBJ databases">
        <title>The genomes of Aspergillus section Nigri reveals drivers in fungal speciation.</title>
        <authorList>
            <consortium name="DOE Joint Genome Institute"/>
            <person name="Vesth T.C."/>
            <person name="Nybo J."/>
            <person name="Theobald S."/>
            <person name="Brandl J."/>
            <person name="Frisvad J.C."/>
            <person name="Nielsen K.F."/>
            <person name="Lyhne E.K."/>
            <person name="Kogle M.E."/>
            <person name="Kuo A."/>
            <person name="Riley R."/>
            <person name="Clum A."/>
            <person name="Nolan M."/>
            <person name="Lipzen A."/>
            <person name="Salamov A."/>
            <person name="Henrissat B."/>
            <person name="Wiebenga A."/>
            <person name="De vries R.P."/>
            <person name="Grigoriev I.V."/>
            <person name="Mortensen U.H."/>
            <person name="Andersen M.R."/>
            <person name="Baker S.E."/>
        </authorList>
    </citation>
    <scope>NUCLEOTIDE SEQUENCE [LARGE SCALE GENOMIC DNA]</scope>
    <source>
        <strain evidence="1 2">CBS 114.51</strain>
    </source>
</reference>